<sequence length="61" mass="7237">MAATPMRDSCLIITFIGNLVYRFVKVGRISGHKAQEIQRFWLMRHDEVFANRRKQLKKSRS</sequence>
<gene>
    <name evidence="1" type="ORF">K2173_006331</name>
</gene>
<comment type="caution">
    <text evidence="1">The sequence shown here is derived from an EMBL/GenBank/DDBJ whole genome shotgun (WGS) entry which is preliminary data.</text>
</comment>
<protein>
    <submittedName>
        <fullName evidence="1">Uncharacterized protein</fullName>
    </submittedName>
</protein>
<proteinExistence type="predicted"/>
<dbReference type="EMBL" id="JAIWQS010000008">
    <property type="protein sequence ID" value="KAJ8898799.1"/>
    <property type="molecule type" value="Genomic_DNA"/>
</dbReference>
<accession>A0AAV8U8M6</accession>
<evidence type="ECO:0000313" key="1">
    <source>
        <dbReference type="EMBL" id="KAJ8898799.1"/>
    </source>
</evidence>
<evidence type="ECO:0000313" key="2">
    <source>
        <dbReference type="Proteomes" id="UP001159364"/>
    </source>
</evidence>
<dbReference type="AlphaFoldDB" id="A0AAV8U8M6"/>
<dbReference type="Proteomes" id="UP001159364">
    <property type="component" value="Linkage Group LG08"/>
</dbReference>
<name>A0AAV8U8M6_9ROSI</name>
<keyword evidence="2" id="KW-1185">Reference proteome</keyword>
<reference evidence="1 2" key="1">
    <citation type="submission" date="2021-09" db="EMBL/GenBank/DDBJ databases">
        <title>Genomic insights and catalytic innovation underlie evolution of tropane alkaloids biosynthesis.</title>
        <authorList>
            <person name="Wang Y.-J."/>
            <person name="Tian T."/>
            <person name="Huang J.-P."/>
            <person name="Huang S.-X."/>
        </authorList>
    </citation>
    <scope>NUCLEOTIDE SEQUENCE [LARGE SCALE GENOMIC DNA]</scope>
    <source>
        <strain evidence="1">KIB-2018</strain>
        <tissue evidence="1">Leaf</tissue>
    </source>
</reference>
<organism evidence="1 2">
    <name type="scientific">Erythroxylum novogranatense</name>
    <dbReference type="NCBI Taxonomy" id="1862640"/>
    <lineage>
        <taxon>Eukaryota</taxon>
        <taxon>Viridiplantae</taxon>
        <taxon>Streptophyta</taxon>
        <taxon>Embryophyta</taxon>
        <taxon>Tracheophyta</taxon>
        <taxon>Spermatophyta</taxon>
        <taxon>Magnoliopsida</taxon>
        <taxon>eudicotyledons</taxon>
        <taxon>Gunneridae</taxon>
        <taxon>Pentapetalae</taxon>
        <taxon>rosids</taxon>
        <taxon>fabids</taxon>
        <taxon>Malpighiales</taxon>
        <taxon>Erythroxylaceae</taxon>
        <taxon>Erythroxylum</taxon>
    </lineage>
</organism>